<dbReference type="GO" id="GO:0016810">
    <property type="term" value="F:hydrolase activity, acting on carbon-nitrogen (but not peptide) bonds"/>
    <property type="evidence" value="ECO:0007669"/>
    <property type="project" value="InterPro"/>
</dbReference>
<sequence length="245" mass="26543">MEQIDRRTMLCAIAACVLAAMSRAPAARCSPVRWTIPVGRLPAPAGALIQLPGDGNQLALTVDDGASVPVVDAFAHFCQDTGTRLTFFVNGANPSWSVNAPALRPMVASGQVQMANHTWSHPYLNRMSLDAVADQIRRNADFLRDIYGSDGTPYFRPPYGLHNADIDRVAADQGYTTVTMWSGDVGDSRPENEASLIANAAKSFQPQQIVLIHANLPTVTHCYAQLLDLIHSRGLQTVTLNDVFS</sequence>
<name>A0A2A7NAD0_MYCAG</name>
<reference evidence="5 8" key="2">
    <citation type="journal article" date="2019" name="Emerg. Microbes Infect.">
        <title>Comprehensive subspecies identification of 175 nontuberculous mycobacteria species based on 7547 genomic profiles.</title>
        <authorList>
            <person name="Matsumoto Y."/>
            <person name="Kinjo T."/>
            <person name="Motooka D."/>
            <person name="Nabeya D."/>
            <person name="Jung N."/>
            <person name="Uechi K."/>
            <person name="Horii T."/>
            <person name="Iida T."/>
            <person name="Fujita J."/>
            <person name="Nakamura S."/>
        </authorList>
    </citation>
    <scope>NUCLEOTIDE SEQUENCE [LARGE SCALE GENOMIC DNA]</scope>
    <source>
        <strain evidence="5 8">JCM 6377</strain>
    </source>
</reference>
<dbReference type="GO" id="GO:0016020">
    <property type="term" value="C:membrane"/>
    <property type="evidence" value="ECO:0007669"/>
    <property type="project" value="TreeGrafter"/>
</dbReference>
<dbReference type="Gene3D" id="3.20.20.370">
    <property type="entry name" value="Glycoside hydrolase/deacetylase"/>
    <property type="match status" value="1"/>
</dbReference>
<dbReference type="EMBL" id="BLKS01000001">
    <property type="protein sequence ID" value="GFG51873.1"/>
    <property type="molecule type" value="Genomic_DNA"/>
</dbReference>
<dbReference type="CDD" id="cd10917">
    <property type="entry name" value="CE4_NodB_like_6s_7s"/>
    <property type="match status" value="1"/>
</dbReference>
<gene>
    <name evidence="6" type="ORF">CQY20_07490</name>
    <name evidence="5" type="ORF">MAGR_33140</name>
</gene>
<evidence type="ECO:0000256" key="1">
    <source>
        <dbReference type="ARBA" id="ARBA00022723"/>
    </source>
</evidence>
<keyword evidence="3" id="KW-0732">Signal</keyword>
<keyword evidence="1" id="KW-0479">Metal-binding</keyword>
<dbReference type="Proteomes" id="UP000465302">
    <property type="component" value="Unassembled WGS sequence"/>
</dbReference>
<dbReference type="PROSITE" id="PS51677">
    <property type="entry name" value="NODB"/>
    <property type="match status" value="1"/>
</dbReference>
<feature type="domain" description="NodB homology" evidence="4">
    <location>
        <begin position="56"/>
        <end position="238"/>
    </location>
</feature>
<dbReference type="EMBL" id="PDCP01000010">
    <property type="protein sequence ID" value="PEG40418.1"/>
    <property type="molecule type" value="Genomic_DNA"/>
</dbReference>
<dbReference type="InterPro" id="IPR050248">
    <property type="entry name" value="Polysacc_deacetylase_ArnD"/>
</dbReference>
<dbReference type="AlphaFoldDB" id="A0A2A7NAD0"/>
<evidence type="ECO:0000256" key="2">
    <source>
        <dbReference type="ARBA" id="ARBA00022801"/>
    </source>
</evidence>
<evidence type="ECO:0000259" key="4">
    <source>
        <dbReference type="PROSITE" id="PS51677"/>
    </source>
</evidence>
<dbReference type="RefSeq" id="WP_097939444.1">
    <property type="nucleotide sequence ID" value="NZ_BLKS01000001.1"/>
</dbReference>
<dbReference type="Proteomes" id="UP000220914">
    <property type="component" value="Unassembled WGS sequence"/>
</dbReference>
<feature type="chain" id="PRO_5033301132" evidence="3">
    <location>
        <begin position="27"/>
        <end position="245"/>
    </location>
</feature>
<dbReference type="GO" id="GO:0046872">
    <property type="term" value="F:metal ion binding"/>
    <property type="evidence" value="ECO:0007669"/>
    <property type="project" value="UniProtKB-KW"/>
</dbReference>
<dbReference type="InterPro" id="IPR002509">
    <property type="entry name" value="NODB_dom"/>
</dbReference>
<evidence type="ECO:0000313" key="5">
    <source>
        <dbReference type="EMBL" id="GFG51873.1"/>
    </source>
</evidence>
<keyword evidence="7" id="KW-1185">Reference proteome</keyword>
<evidence type="ECO:0000256" key="3">
    <source>
        <dbReference type="SAM" id="SignalP"/>
    </source>
</evidence>
<comment type="caution">
    <text evidence="6">The sequence shown here is derived from an EMBL/GenBank/DDBJ whole genome shotgun (WGS) entry which is preliminary data.</text>
</comment>
<dbReference type="GO" id="GO:0005975">
    <property type="term" value="P:carbohydrate metabolic process"/>
    <property type="evidence" value="ECO:0007669"/>
    <property type="project" value="InterPro"/>
</dbReference>
<dbReference type="PANTHER" id="PTHR10587">
    <property type="entry name" value="GLYCOSYL TRANSFERASE-RELATED"/>
    <property type="match status" value="1"/>
</dbReference>
<organism evidence="6 7">
    <name type="scientific">Mycolicibacterium agri</name>
    <name type="common">Mycobacterium agri</name>
    <dbReference type="NCBI Taxonomy" id="36811"/>
    <lineage>
        <taxon>Bacteria</taxon>
        <taxon>Bacillati</taxon>
        <taxon>Actinomycetota</taxon>
        <taxon>Actinomycetes</taxon>
        <taxon>Mycobacteriales</taxon>
        <taxon>Mycobacteriaceae</taxon>
        <taxon>Mycolicibacterium</taxon>
    </lineage>
</organism>
<reference evidence="5" key="3">
    <citation type="submission" date="2020-02" db="EMBL/GenBank/DDBJ databases">
        <authorList>
            <person name="Matsumoto Y."/>
            <person name="Motooka D."/>
            <person name="Nakamura S."/>
        </authorList>
    </citation>
    <scope>NUCLEOTIDE SEQUENCE</scope>
    <source>
        <strain evidence="5">JCM 6377</strain>
    </source>
</reference>
<keyword evidence="2" id="KW-0378">Hydrolase</keyword>
<evidence type="ECO:0000313" key="7">
    <source>
        <dbReference type="Proteomes" id="UP000220914"/>
    </source>
</evidence>
<feature type="signal peptide" evidence="3">
    <location>
        <begin position="1"/>
        <end position="26"/>
    </location>
</feature>
<reference evidence="6 7" key="1">
    <citation type="submission" date="2017-10" db="EMBL/GenBank/DDBJ databases">
        <title>The new phylogeny of genus Mycobacterium.</title>
        <authorList>
            <person name="Tortoli E."/>
            <person name="Trovato A."/>
            <person name="Cirillo D.M."/>
        </authorList>
    </citation>
    <scope>NUCLEOTIDE SEQUENCE [LARGE SCALE GENOMIC DNA]</scope>
    <source>
        <strain evidence="6 7">CCUG37673</strain>
    </source>
</reference>
<dbReference type="SUPFAM" id="SSF88713">
    <property type="entry name" value="Glycoside hydrolase/deacetylase"/>
    <property type="match status" value="1"/>
</dbReference>
<proteinExistence type="predicted"/>
<dbReference type="Pfam" id="PF01522">
    <property type="entry name" value="Polysacc_deac_1"/>
    <property type="match status" value="1"/>
</dbReference>
<dbReference type="OrthoDB" id="9763050at2"/>
<protein>
    <submittedName>
        <fullName evidence="6">Polysaccharide deacetylase</fullName>
    </submittedName>
</protein>
<accession>A0A2A7NAD0</accession>
<evidence type="ECO:0000313" key="8">
    <source>
        <dbReference type="Proteomes" id="UP000465302"/>
    </source>
</evidence>
<evidence type="ECO:0000313" key="6">
    <source>
        <dbReference type="EMBL" id="PEG40418.1"/>
    </source>
</evidence>
<dbReference type="InterPro" id="IPR011330">
    <property type="entry name" value="Glyco_hydro/deAcase_b/a-brl"/>
</dbReference>
<dbReference type="PANTHER" id="PTHR10587:SF133">
    <property type="entry name" value="CHITIN DEACETYLASE 1-RELATED"/>
    <property type="match status" value="1"/>
</dbReference>